<name>A0AAD9DDY7_9STRA</name>
<feature type="transmembrane region" description="Helical" evidence="2">
    <location>
        <begin position="355"/>
        <end position="372"/>
    </location>
</feature>
<keyword evidence="2" id="KW-0472">Membrane</keyword>
<dbReference type="Proteomes" id="UP001224775">
    <property type="component" value="Unassembled WGS sequence"/>
</dbReference>
<protein>
    <recommendedName>
        <fullName evidence="3">Threonine/serine exporter-like N-terminal domain-containing protein</fullName>
    </recommendedName>
</protein>
<comment type="caution">
    <text evidence="4">The sequence shown here is derived from an EMBL/GenBank/DDBJ whole genome shotgun (WGS) entry which is preliminary data.</text>
</comment>
<proteinExistence type="inferred from homology"/>
<comment type="similarity">
    <text evidence="1">Belongs to the ThrE exporter (TC 2.A.79) family.</text>
</comment>
<keyword evidence="5" id="KW-1185">Reference proteome</keyword>
<feature type="domain" description="Threonine/serine exporter-like N-terminal" evidence="3">
    <location>
        <begin position="187"/>
        <end position="329"/>
    </location>
</feature>
<dbReference type="InterPro" id="IPR051361">
    <property type="entry name" value="ThrE/Ser_Exporter"/>
</dbReference>
<dbReference type="Pfam" id="PF06738">
    <property type="entry name" value="ThrE"/>
    <property type="match status" value="1"/>
</dbReference>
<feature type="transmembrane region" description="Helical" evidence="2">
    <location>
        <begin position="575"/>
        <end position="603"/>
    </location>
</feature>
<feature type="transmembrane region" description="Helical" evidence="2">
    <location>
        <begin position="536"/>
        <end position="555"/>
    </location>
</feature>
<evidence type="ECO:0000313" key="4">
    <source>
        <dbReference type="EMBL" id="KAK1742245.1"/>
    </source>
</evidence>
<sequence length="691" mass="77654">MGEPVTPLKIDDDAAERQPLSIEYFKKVRHDVTFSERRFDVNTLPDDMRRVYGHLEEKFGEEYGLLFIFTMRTAVELHRAWNMTLLTNTVLQQIKDRFNMRMTWNLGVLRLVFRVEDGGYELHRKVPYDYDSEFQDIYHRIAMALIDGQINVHEALIYQREAKQGMHTAKSGLFIRNFPGRLILYPGQAATCAVIFFNGEWIDAVIAAVCGLAAGLVEFALSRVGGQATVLLDIFVGIVTGIIGGLFFRWFPAGEDCMLDPENVAACKAAPCLSSIYLGTLYWFFYGTAFVIGILEIISGELATGVTRFVGVTVKTFVLSLGAGLGLMIVFAGDSGAADAWYASTCNQNFVQGEWWRTLLYLACCVFVLGQYRLPIAQYWRALIVQLVAYEVQYGVFNRMGQFHVKDHLDTATSNIVGAASGVVVAALISLLVSVSGDFFRTRLLQESARNNTRLGNFYFQFLCMAKKAVYFFGIGRQSDIMKFEVEKKLKDMRTELKDPNHPRDKIDFPKNEEDAIIDAIIGTQDINMWSILMPAVYQLVPGSIIAKLWFSAIFPENPYLGELDKNPDSQESVFSNLMVISTSIALGLIIGFAFFQTLVFVVGRTCCRKVEKEDNPDNFQLGRDYLSNKQGMMEGMYTVVDDANDDPDSMRDMKREMGRRSLFSPGNSVFGADFGYNDDAVQTPASPNTV</sequence>
<dbReference type="GO" id="GO:0022857">
    <property type="term" value="F:transmembrane transporter activity"/>
    <property type="evidence" value="ECO:0007669"/>
    <property type="project" value="InterPro"/>
</dbReference>
<dbReference type="PANTHER" id="PTHR31082:SF4">
    <property type="entry name" value="PHEROMONE-REGULATED MEMBRANE PROTEIN 10"/>
    <property type="match status" value="1"/>
</dbReference>
<feature type="transmembrane region" description="Helical" evidence="2">
    <location>
        <begin position="379"/>
        <end position="396"/>
    </location>
</feature>
<dbReference type="PANTHER" id="PTHR31082">
    <property type="entry name" value="PHEROMONE-REGULATED MEMBRANE PROTEIN 10"/>
    <property type="match status" value="1"/>
</dbReference>
<organism evidence="4 5">
    <name type="scientific">Skeletonema marinoi</name>
    <dbReference type="NCBI Taxonomy" id="267567"/>
    <lineage>
        <taxon>Eukaryota</taxon>
        <taxon>Sar</taxon>
        <taxon>Stramenopiles</taxon>
        <taxon>Ochrophyta</taxon>
        <taxon>Bacillariophyta</taxon>
        <taxon>Coscinodiscophyceae</taxon>
        <taxon>Thalassiosirophycidae</taxon>
        <taxon>Thalassiosirales</taxon>
        <taxon>Skeletonemataceae</taxon>
        <taxon>Skeletonema</taxon>
        <taxon>Skeletonema marinoi-dohrnii complex</taxon>
    </lineage>
</organism>
<evidence type="ECO:0000259" key="3">
    <source>
        <dbReference type="Pfam" id="PF06738"/>
    </source>
</evidence>
<dbReference type="InterPro" id="IPR010619">
    <property type="entry name" value="ThrE-like_N"/>
</dbReference>
<gene>
    <name evidence="4" type="ORF">QTG54_006810</name>
</gene>
<dbReference type="AlphaFoldDB" id="A0AAD9DDY7"/>
<feature type="transmembrane region" description="Helical" evidence="2">
    <location>
        <begin position="316"/>
        <end position="335"/>
    </location>
</feature>
<accession>A0AAD9DDY7</accession>
<feature type="transmembrane region" description="Helical" evidence="2">
    <location>
        <begin position="416"/>
        <end position="440"/>
    </location>
</feature>
<evidence type="ECO:0000256" key="1">
    <source>
        <dbReference type="ARBA" id="ARBA00034125"/>
    </source>
</evidence>
<evidence type="ECO:0000313" key="5">
    <source>
        <dbReference type="Proteomes" id="UP001224775"/>
    </source>
</evidence>
<reference evidence="4" key="1">
    <citation type="submission" date="2023-06" db="EMBL/GenBank/DDBJ databases">
        <title>Survivors Of The Sea: Transcriptome response of Skeletonema marinoi to long-term dormancy.</title>
        <authorList>
            <person name="Pinder M.I.M."/>
            <person name="Kourtchenko O."/>
            <person name="Robertson E.K."/>
            <person name="Larsson T."/>
            <person name="Maumus F."/>
            <person name="Osuna-Cruz C.M."/>
            <person name="Vancaester E."/>
            <person name="Stenow R."/>
            <person name="Vandepoele K."/>
            <person name="Ploug H."/>
            <person name="Bruchert V."/>
            <person name="Godhe A."/>
            <person name="Topel M."/>
        </authorList>
    </citation>
    <scope>NUCLEOTIDE SEQUENCE</scope>
    <source>
        <strain evidence="4">R05AC</strain>
    </source>
</reference>
<feature type="transmembrane region" description="Helical" evidence="2">
    <location>
        <begin position="201"/>
        <end position="221"/>
    </location>
</feature>
<keyword evidence="2" id="KW-0812">Transmembrane</keyword>
<feature type="transmembrane region" description="Helical" evidence="2">
    <location>
        <begin position="228"/>
        <end position="251"/>
    </location>
</feature>
<dbReference type="EMBL" id="JATAAI010000011">
    <property type="protein sequence ID" value="KAK1742245.1"/>
    <property type="molecule type" value="Genomic_DNA"/>
</dbReference>
<keyword evidence="2" id="KW-1133">Transmembrane helix</keyword>
<evidence type="ECO:0000256" key="2">
    <source>
        <dbReference type="SAM" id="Phobius"/>
    </source>
</evidence>
<feature type="transmembrane region" description="Helical" evidence="2">
    <location>
        <begin position="283"/>
        <end position="304"/>
    </location>
</feature>